<dbReference type="Gene3D" id="3.90.79.10">
    <property type="entry name" value="Nucleoside Triphosphate Pyrophosphohydrolase"/>
    <property type="match status" value="1"/>
</dbReference>
<name>A0A0U1QRK6_9BACL</name>
<sequence>MGYIQKLRERIGHQPLILVGSVALITDHQNRLLLQKRNYPKESWGLPGGLMELGESAEETAAREVKEETGLTVSGLKLFDVYSGVRTPAVAENGDQYYPVTIAYKAQSFEGQWMIDPSESETFEFCGKDELPSNLLKNQLKIIEDYFSCDKKH</sequence>
<dbReference type="InterPro" id="IPR020084">
    <property type="entry name" value="NUDIX_hydrolase_CS"/>
</dbReference>
<comment type="caution">
    <text evidence="5">The sequence shown here is derived from an EMBL/GenBank/DDBJ whole genome shotgun (WGS) entry which is preliminary data.</text>
</comment>
<dbReference type="CDD" id="cd04677">
    <property type="entry name" value="NUDIX_Hydrolase"/>
    <property type="match status" value="1"/>
</dbReference>
<comment type="similarity">
    <text evidence="3">Belongs to the Nudix hydrolase family.</text>
</comment>
<dbReference type="RefSeq" id="WP_010024831.1">
    <property type="nucleotide sequence ID" value="NZ_AFVQ02000039.1"/>
</dbReference>
<dbReference type="InterPro" id="IPR015797">
    <property type="entry name" value="NUDIX_hydrolase-like_dom_sf"/>
</dbReference>
<dbReference type="InterPro" id="IPR000086">
    <property type="entry name" value="NUDIX_hydrolase_dom"/>
</dbReference>
<comment type="cofactor">
    <cofactor evidence="1">
        <name>Mg(2+)</name>
        <dbReference type="ChEBI" id="CHEBI:18420"/>
    </cofactor>
</comment>
<dbReference type="PANTHER" id="PTHR43046">
    <property type="entry name" value="GDP-MANNOSE MANNOSYL HYDROLASE"/>
    <property type="match status" value="1"/>
</dbReference>
<evidence type="ECO:0000313" key="5">
    <source>
        <dbReference type="EMBL" id="KLI03408.1"/>
    </source>
</evidence>
<dbReference type="PRINTS" id="PR00502">
    <property type="entry name" value="NUDIXFAMILY"/>
</dbReference>
<dbReference type="Proteomes" id="UP000035553">
    <property type="component" value="Unassembled WGS sequence"/>
</dbReference>
<organism evidence="5 6">
    <name type="scientific">Sporolactobacillus inulinus CASD</name>
    <dbReference type="NCBI Taxonomy" id="1069536"/>
    <lineage>
        <taxon>Bacteria</taxon>
        <taxon>Bacillati</taxon>
        <taxon>Bacillota</taxon>
        <taxon>Bacilli</taxon>
        <taxon>Bacillales</taxon>
        <taxon>Sporolactobacillaceae</taxon>
        <taxon>Sporolactobacillus</taxon>
    </lineage>
</organism>
<dbReference type="PROSITE" id="PS51462">
    <property type="entry name" value="NUDIX"/>
    <property type="match status" value="1"/>
</dbReference>
<dbReference type="STRING" id="1069536.SINU_02930"/>
<keyword evidence="6" id="KW-1185">Reference proteome</keyword>
<evidence type="ECO:0000313" key="6">
    <source>
        <dbReference type="Proteomes" id="UP000035553"/>
    </source>
</evidence>
<proteinExistence type="inferred from homology"/>
<evidence type="ECO:0000256" key="1">
    <source>
        <dbReference type="ARBA" id="ARBA00001946"/>
    </source>
</evidence>
<gene>
    <name evidence="5" type="ORF">SINU_02930</name>
</gene>
<keyword evidence="2 3" id="KW-0378">Hydrolase</keyword>
<dbReference type="SUPFAM" id="SSF55811">
    <property type="entry name" value="Nudix"/>
    <property type="match status" value="1"/>
</dbReference>
<dbReference type="AlphaFoldDB" id="A0A0U1QRK6"/>
<evidence type="ECO:0000259" key="4">
    <source>
        <dbReference type="PROSITE" id="PS51462"/>
    </source>
</evidence>
<dbReference type="InterPro" id="IPR020476">
    <property type="entry name" value="Nudix_hydrolase"/>
</dbReference>
<dbReference type="EMBL" id="AFVQ02000039">
    <property type="protein sequence ID" value="KLI03408.1"/>
    <property type="molecule type" value="Genomic_DNA"/>
</dbReference>
<dbReference type="GO" id="GO:0016787">
    <property type="term" value="F:hydrolase activity"/>
    <property type="evidence" value="ECO:0007669"/>
    <property type="project" value="UniProtKB-KW"/>
</dbReference>
<feature type="domain" description="Nudix hydrolase" evidence="4">
    <location>
        <begin position="15"/>
        <end position="148"/>
    </location>
</feature>
<dbReference type="OrthoDB" id="9787476at2"/>
<dbReference type="PROSITE" id="PS00893">
    <property type="entry name" value="NUDIX_BOX"/>
    <property type="match status" value="1"/>
</dbReference>
<accession>A0A0U1QRK6</accession>
<protein>
    <submittedName>
        <fullName evidence="5">DNA mismatch repair protein MutT</fullName>
    </submittedName>
</protein>
<dbReference type="Pfam" id="PF00293">
    <property type="entry name" value="NUDIX"/>
    <property type="match status" value="1"/>
</dbReference>
<reference evidence="5 6" key="1">
    <citation type="journal article" date="2011" name="J. Bacteriol.">
        <title>Draft genome sequence of Sporolactobacillus inulinus strain CASD, an efficient D-lactic acid-producing bacterium with high-concentration lactate tolerance capability.</title>
        <authorList>
            <person name="Yu B."/>
            <person name="Su F."/>
            <person name="Wang L."/>
            <person name="Xu K."/>
            <person name="Zhao B."/>
            <person name="Xu P."/>
        </authorList>
    </citation>
    <scope>NUCLEOTIDE SEQUENCE [LARGE SCALE GENOMIC DNA]</scope>
    <source>
        <strain evidence="5 6">CASD</strain>
    </source>
</reference>
<evidence type="ECO:0000256" key="3">
    <source>
        <dbReference type="RuleBase" id="RU003476"/>
    </source>
</evidence>
<dbReference type="PANTHER" id="PTHR43046:SF2">
    <property type="entry name" value="8-OXO-DGTP DIPHOSPHATASE-RELATED"/>
    <property type="match status" value="1"/>
</dbReference>
<evidence type="ECO:0000256" key="2">
    <source>
        <dbReference type="ARBA" id="ARBA00022801"/>
    </source>
</evidence>